<evidence type="ECO:0000313" key="6">
    <source>
        <dbReference type="Proteomes" id="UP000002931"/>
    </source>
</evidence>
<name>A3VAN4_9RHOB</name>
<dbReference type="STRING" id="314271.RB2654_20368"/>
<accession>A3VAN4</accession>
<keyword evidence="3" id="KW-0804">Transcription</keyword>
<gene>
    <name evidence="5" type="ORF">RB2654_20368</name>
</gene>
<keyword evidence="6" id="KW-1185">Reference proteome</keyword>
<dbReference type="AlphaFoldDB" id="A3VAN4"/>
<dbReference type="HOGENOM" id="CLU_111585_2_1_5"/>
<keyword evidence="2" id="KW-0238">DNA-binding</keyword>
<evidence type="ECO:0000313" key="5">
    <source>
        <dbReference type="EMBL" id="EAQ14975.1"/>
    </source>
</evidence>
<comment type="caution">
    <text evidence="5">The sequence shown here is derived from an EMBL/GenBank/DDBJ whole genome shotgun (WGS) entry which is preliminary data.</text>
</comment>
<dbReference type="PANTHER" id="PTHR33204">
    <property type="entry name" value="TRANSCRIPTIONAL REGULATOR, MARR FAMILY"/>
    <property type="match status" value="1"/>
</dbReference>
<dbReference type="GO" id="GO:0003677">
    <property type="term" value="F:DNA binding"/>
    <property type="evidence" value="ECO:0007669"/>
    <property type="project" value="UniProtKB-KW"/>
</dbReference>
<dbReference type="PANTHER" id="PTHR33204:SF39">
    <property type="entry name" value="TRANSCRIPTIONAL REGULATORY PROTEIN"/>
    <property type="match status" value="1"/>
</dbReference>
<dbReference type="EMBL" id="AAMT01000001">
    <property type="protein sequence ID" value="EAQ14975.1"/>
    <property type="molecule type" value="Genomic_DNA"/>
</dbReference>
<dbReference type="InterPro" id="IPR036388">
    <property type="entry name" value="WH-like_DNA-bd_sf"/>
</dbReference>
<dbReference type="PROSITE" id="PS51118">
    <property type="entry name" value="HTH_HXLR"/>
    <property type="match status" value="1"/>
</dbReference>
<keyword evidence="1" id="KW-0805">Transcription regulation</keyword>
<dbReference type="InterPro" id="IPR002577">
    <property type="entry name" value="HTH_HxlR"/>
</dbReference>
<evidence type="ECO:0000259" key="4">
    <source>
        <dbReference type="PROSITE" id="PS51118"/>
    </source>
</evidence>
<sequence length="156" mass="17328">MPTETELRTLLTIGEPSRTGDDPRLAGLSDLARQMGDVPPDKDAPVREVLARMGDNWSALILKVLATGTYRHATLKRVIAALSAERDISQRMLTLRLRALERDGFVARREHDTVPPRVDYALTDLGRGLAGELDRVIRWIEANSAEVEAARARFGE</sequence>
<evidence type="ECO:0000256" key="3">
    <source>
        <dbReference type="ARBA" id="ARBA00023163"/>
    </source>
</evidence>
<evidence type="ECO:0000256" key="1">
    <source>
        <dbReference type="ARBA" id="ARBA00023015"/>
    </source>
</evidence>
<organism evidence="5 6">
    <name type="scientific">Maritimibacter alkaliphilus HTCC2654</name>
    <dbReference type="NCBI Taxonomy" id="314271"/>
    <lineage>
        <taxon>Bacteria</taxon>
        <taxon>Pseudomonadati</taxon>
        <taxon>Pseudomonadota</taxon>
        <taxon>Alphaproteobacteria</taxon>
        <taxon>Rhodobacterales</taxon>
        <taxon>Roseobacteraceae</taxon>
        <taxon>Maritimibacter</taxon>
    </lineage>
</organism>
<evidence type="ECO:0000256" key="2">
    <source>
        <dbReference type="ARBA" id="ARBA00023125"/>
    </source>
</evidence>
<dbReference type="Proteomes" id="UP000002931">
    <property type="component" value="Unassembled WGS sequence"/>
</dbReference>
<protein>
    <submittedName>
        <fullName evidence="5">Transcriptional regulatory protein</fullName>
    </submittedName>
</protein>
<dbReference type="SUPFAM" id="SSF46785">
    <property type="entry name" value="Winged helix' DNA-binding domain"/>
    <property type="match status" value="1"/>
</dbReference>
<dbReference type="Pfam" id="PF01638">
    <property type="entry name" value="HxlR"/>
    <property type="match status" value="1"/>
</dbReference>
<reference evidence="5 6" key="1">
    <citation type="journal article" date="2010" name="J. Bacteriol.">
        <title>Genome sequences of Pelagibaca bermudensis HTCC2601T and Maritimibacter alkaliphilus HTCC2654T, the type strains of two marine Roseobacter genera.</title>
        <authorList>
            <person name="Thrash J.C."/>
            <person name="Cho J.C."/>
            <person name="Ferriera S."/>
            <person name="Johnson J."/>
            <person name="Vergin K.L."/>
            <person name="Giovannoni S.J."/>
        </authorList>
    </citation>
    <scope>NUCLEOTIDE SEQUENCE [LARGE SCALE GENOMIC DNA]</scope>
    <source>
        <strain evidence="5 6">HTCC2654</strain>
    </source>
</reference>
<feature type="domain" description="HTH hxlR-type" evidence="4">
    <location>
        <begin position="44"/>
        <end position="148"/>
    </location>
</feature>
<dbReference type="eggNOG" id="COG1733">
    <property type="taxonomic scope" value="Bacteria"/>
</dbReference>
<dbReference type="Gene3D" id="1.10.10.10">
    <property type="entry name" value="Winged helix-like DNA-binding domain superfamily/Winged helix DNA-binding domain"/>
    <property type="match status" value="1"/>
</dbReference>
<proteinExistence type="predicted"/>
<dbReference type="InterPro" id="IPR036390">
    <property type="entry name" value="WH_DNA-bd_sf"/>
</dbReference>
<dbReference type="RefSeq" id="WP_008334989.1">
    <property type="nucleotide sequence ID" value="NZ_CH902578.1"/>
</dbReference>